<dbReference type="Pfam" id="PF02176">
    <property type="entry name" value="zf-TRAF"/>
    <property type="match status" value="1"/>
</dbReference>
<evidence type="ECO:0000256" key="5">
    <source>
        <dbReference type="SAM" id="MobiDB-lite"/>
    </source>
</evidence>
<keyword evidence="8" id="KW-1185">Reference proteome</keyword>
<feature type="compositionally biased region" description="Basic and acidic residues" evidence="5">
    <location>
        <begin position="385"/>
        <end position="397"/>
    </location>
</feature>
<feature type="compositionally biased region" description="Basic and acidic residues" evidence="5">
    <location>
        <begin position="501"/>
        <end position="516"/>
    </location>
</feature>
<dbReference type="EMBL" id="SZYD01000019">
    <property type="protein sequence ID" value="KAD2393950.1"/>
    <property type="molecule type" value="Genomic_DNA"/>
</dbReference>
<dbReference type="Gene3D" id="3.30.40.10">
    <property type="entry name" value="Zinc/RING finger domain, C3HC4 (zinc finger)"/>
    <property type="match status" value="1"/>
</dbReference>
<evidence type="ECO:0000256" key="4">
    <source>
        <dbReference type="PROSITE-ProRule" id="PRU00207"/>
    </source>
</evidence>
<reference evidence="7 8" key="1">
    <citation type="submission" date="2019-05" db="EMBL/GenBank/DDBJ databases">
        <title>Mikania micrantha, genome provides insights into the molecular mechanism of rapid growth.</title>
        <authorList>
            <person name="Liu B."/>
        </authorList>
    </citation>
    <scope>NUCLEOTIDE SEQUENCE [LARGE SCALE GENOMIC DNA]</scope>
    <source>
        <strain evidence="7">NLD-2019</strain>
        <tissue evidence="7">Leaf</tissue>
    </source>
</reference>
<comment type="caution">
    <text evidence="7">The sequence shown here is derived from an EMBL/GenBank/DDBJ whole genome shotgun (WGS) entry which is preliminary data.</text>
</comment>
<keyword evidence="2 4" id="KW-0863">Zinc-finger</keyword>
<dbReference type="InterPro" id="IPR013083">
    <property type="entry name" value="Znf_RING/FYVE/PHD"/>
</dbReference>
<organism evidence="7 8">
    <name type="scientific">Mikania micrantha</name>
    <name type="common">bitter vine</name>
    <dbReference type="NCBI Taxonomy" id="192012"/>
    <lineage>
        <taxon>Eukaryota</taxon>
        <taxon>Viridiplantae</taxon>
        <taxon>Streptophyta</taxon>
        <taxon>Embryophyta</taxon>
        <taxon>Tracheophyta</taxon>
        <taxon>Spermatophyta</taxon>
        <taxon>Magnoliopsida</taxon>
        <taxon>eudicotyledons</taxon>
        <taxon>Gunneridae</taxon>
        <taxon>Pentapetalae</taxon>
        <taxon>asterids</taxon>
        <taxon>campanulids</taxon>
        <taxon>Asterales</taxon>
        <taxon>Asteraceae</taxon>
        <taxon>Asteroideae</taxon>
        <taxon>Heliantheae alliance</taxon>
        <taxon>Eupatorieae</taxon>
        <taxon>Mikania</taxon>
    </lineage>
</organism>
<keyword evidence="1 4" id="KW-0479">Metal-binding</keyword>
<name>A0A5N6LNY2_9ASTR</name>
<evidence type="ECO:0000313" key="8">
    <source>
        <dbReference type="Proteomes" id="UP000326396"/>
    </source>
</evidence>
<feature type="compositionally biased region" description="Polar residues" evidence="5">
    <location>
        <begin position="374"/>
        <end position="384"/>
    </location>
</feature>
<feature type="zinc finger region" description="TRAF-type" evidence="4">
    <location>
        <begin position="212"/>
        <end position="269"/>
    </location>
</feature>
<dbReference type="PANTHER" id="PTHR10131">
    <property type="entry name" value="TNF RECEPTOR ASSOCIATED FACTOR"/>
    <property type="match status" value="1"/>
</dbReference>
<evidence type="ECO:0000313" key="7">
    <source>
        <dbReference type="EMBL" id="KAD2393950.1"/>
    </source>
</evidence>
<protein>
    <recommendedName>
        <fullName evidence="6">TRAF-type domain-containing protein</fullName>
    </recommendedName>
</protein>
<feature type="compositionally biased region" description="Basic and acidic residues" evidence="5">
    <location>
        <begin position="523"/>
        <end position="541"/>
    </location>
</feature>
<dbReference type="PANTHER" id="PTHR10131:SF161">
    <property type="entry name" value="F26K24.24 PROTEIN"/>
    <property type="match status" value="1"/>
</dbReference>
<feature type="region of interest" description="Disordered" evidence="5">
    <location>
        <begin position="335"/>
        <end position="559"/>
    </location>
</feature>
<keyword evidence="3 4" id="KW-0862">Zinc</keyword>
<gene>
    <name evidence="7" type="ORF">E3N88_40927</name>
</gene>
<dbReference type="Proteomes" id="UP000326396">
    <property type="component" value="Linkage Group LG9"/>
</dbReference>
<feature type="compositionally biased region" description="Basic and acidic residues" evidence="5">
    <location>
        <begin position="364"/>
        <end position="373"/>
    </location>
</feature>
<proteinExistence type="predicted"/>
<feature type="compositionally biased region" description="Polar residues" evidence="5">
    <location>
        <begin position="466"/>
        <end position="479"/>
    </location>
</feature>
<dbReference type="OrthoDB" id="1737200at2759"/>
<feature type="compositionally biased region" description="Basic and acidic residues" evidence="5">
    <location>
        <begin position="417"/>
        <end position="465"/>
    </location>
</feature>
<evidence type="ECO:0000256" key="3">
    <source>
        <dbReference type="ARBA" id="ARBA00022833"/>
    </source>
</evidence>
<sequence>MDPPIAAEVHSKPEKTEQTQSYDCGLCDTEVVYKIAQELLPGLASACVDNTTGGLFTSAGTVAVDMRKEMTDYLTKRSETYVAEFLLSENTSMLELSEHPYDIIVNLIDDFASSKTNMLSRVSEWVLSDRREDRIDDFVQEMEINGFWLLARREYVASMLLKNVDYKNSFHCNMVCKSEEELVKHRSECMFRPMDCTNEGCTTRYCAAQKEHHEAVCPFMVLACEQKCSDFVMRREMDRHCVTICPMKLVNCAFYTVGCTFSIPRCNVQQHNVDALSAHLLYIIRTAHKEASSEDLKHWVEQIQSQSNIERLARARDARALTYLIKDVEAKLGPLDVKTKPPEGSNKQESPKKTEPSVVTDGADSPKKLKEHQGSQSAIEMTSSTEKHVITEDDTKLPVKGVHQELSTSADPPVKIDGNKDKDGFRSSQEHEHSDSPTKNEHSKELAAKEHTTRSPEGEKVKDETSNNLRENTKQLSVSNEEDNKKSFDDEKIKQFAGSDEDSKKSNGKETDKESSSSDEESKDSTAKETVKESSDQRENANESSGSDDEAMKTPLETD</sequence>
<dbReference type="InterPro" id="IPR001293">
    <property type="entry name" value="Znf_TRAF"/>
</dbReference>
<evidence type="ECO:0000256" key="1">
    <source>
        <dbReference type="ARBA" id="ARBA00022723"/>
    </source>
</evidence>
<accession>A0A5N6LNY2</accession>
<feature type="compositionally biased region" description="Basic and acidic residues" evidence="5">
    <location>
        <begin position="482"/>
        <end position="494"/>
    </location>
</feature>
<feature type="domain" description="TRAF-type" evidence="6">
    <location>
        <begin position="212"/>
        <end position="269"/>
    </location>
</feature>
<feature type="region of interest" description="Disordered" evidence="5">
    <location>
        <begin position="1"/>
        <end position="20"/>
    </location>
</feature>
<dbReference type="AlphaFoldDB" id="A0A5N6LNY2"/>
<evidence type="ECO:0000256" key="2">
    <source>
        <dbReference type="ARBA" id="ARBA00022771"/>
    </source>
</evidence>
<dbReference type="GO" id="GO:0008270">
    <property type="term" value="F:zinc ion binding"/>
    <property type="evidence" value="ECO:0007669"/>
    <property type="project" value="UniProtKB-KW"/>
</dbReference>
<dbReference type="PROSITE" id="PS50145">
    <property type="entry name" value="ZF_TRAF"/>
    <property type="match status" value="1"/>
</dbReference>
<evidence type="ECO:0000259" key="6">
    <source>
        <dbReference type="PROSITE" id="PS50145"/>
    </source>
</evidence>